<proteinExistence type="inferred from homology"/>
<feature type="transmembrane region" description="Helical" evidence="8">
    <location>
        <begin position="47"/>
        <end position="68"/>
    </location>
</feature>
<dbReference type="InterPro" id="IPR005744">
    <property type="entry name" value="Hy-lIII"/>
</dbReference>
<name>A0A8J2MWU6_COTCN</name>
<sequence length="266" mass="30786">MDGPCLHQFIVTPFKNIQRLHRFREIKWMNPRADATTAYVPTYIEHLANIITHGIWIVPALLGAVELISRSTNWTQLTSAWVYGVALLLLFVISTTFHCVHYRNHKQLKDVLHRCDRAMIYVFIAATYFPWLMVEDFPDNDIIPTMRYLVWIMAIFGILYQQVFHEKYKMLETIFYLVMGVGPSIAVITVNKFDNIRELKTGGFIYIVGILFFKSDGRIPCAHAIWHVFVTVAAGFHYYAILNHLYPPIYKDEAVAIDLIKSAGEL</sequence>
<feature type="transmembrane region" description="Helical" evidence="8">
    <location>
        <begin position="118"/>
        <end position="134"/>
    </location>
</feature>
<evidence type="ECO:0000256" key="7">
    <source>
        <dbReference type="PIRSR" id="PIRSR604254-1"/>
    </source>
</evidence>
<evidence type="ECO:0000256" key="3">
    <source>
        <dbReference type="ARBA" id="ARBA00022475"/>
    </source>
</evidence>
<evidence type="ECO:0000313" key="10">
    <source>
        <dbReference type="Proteomes" id="UP000786811"/>
    </source>
</evidence>
<dbReference type="GO" id="GO:0005886">
    <property type="term" value="C:plasma membrane"/>
    <property type="evidence" value="ECO:0007669"/>
    <property type="project" value="UniProtKB-SubCell"/>
</dbReference>
<evidence type="ECO:0000256" key="4">
    <source>
        <dbReference type="ARBA" id="ARBA00022692"/>
    </source>
</evidence>
<comment type="similarity">
    <text evidence="2">Belongs to the ADIPOR family.</text>
</comment>
<dbReference type="NCBIfam" id="TIGR01065">
    <property type="entry name" value="hlyIII"/>
    <property type="match status" value="1"/>
</dbReference>
<comment type="subcellular location">
    <subcellularLocation>
        <location evidence="1">Cell membrane</location>
        <topology evidence="1">Multi-pass membrane protein</topology>
    </subcellularLocation>
</comment>
<evidence type="ECO:0000313" key="9">
    <source>
        <dbReference type="EMBL" id="CAG5101019.1"/>
    </source>
</evidence>
<keyword evidence="3" id="KW-1003">Cell membrane</keyword>
<evidence type="ECO:0000256" key="1">
    <source>
        <dbReference type="ARBA" id="ARBA00004651"/>
    </source>
</evidence>
<evidence type="ECO:0000256" key="5">
    <source>
        <dbReference type="ARBA" id="ARBA00022989"/>
    </source>
</evidence>
<dbReference type="Proteomes" id="UP000786811">
    <property type="component" value="Unassembled WGS sequence"/>
</dbReference>
<feature type="binding site" evidence="7">
    <location>
        <position position="227"/>
    </location>
    <ligand>
        <name>Zn(2+)</name>
        <dbReference type="ChEBI" id="CHEBI:29105"/>
    </ligand>
</feature>
<reference evidence="9" key="1">
    <citation type="submission" date="2021-04" db="EMBL/GenBank/DDBJ databases">
        <authorList>
            <person name="Chebbi M.A.C M."/>
        </authorList>
    </citation>
    <scope>NUCLEOTIDE SEQUENCE</scope>
</reference>
<comment type="caution">
    <text evidence="9">The sequence shown here is derived from an EMBL/GenBank/DDBJ whole genome shotgun (WGS) entry which is preliminary data.</text>
</comment>
<dbReference type="OrthoDB" id="186812at2759"/>
<dbReference type="GO" id="GO:0046872">
    <property type="term" value="F:metal ion binding"/>
    <property type="evidence" value="ECO:0007669"/>
    <property type="project" value="UniProtKB-KW"/>
</dbReference>
<dbReference type="Pfam" id="PF03006">
    <property type="entry name" value="HlyIII"/>
    <property type="match status" value="1"/>
</dbReference>
<dbReference type="PANTHER" id="PTHR20855:SF3">
    <property type="entry name" value="LD03007P"/>
    <property type="match status" value="1"/>
</dbReference>
<accession>A0A8J2MWU6</accession>
<keyword evidence="7" id="KW-0862">Zinc</keyword>
<feature type="transmembrane region" description="Helical" evidence="8">
    <location>
        <begin position="225"/>
        <end position="242"/>
    </location>
</feature>
<keyword evidence="5 8" id="KW-1133">Transmembrane helix</keyword>
<gene>
    <name evidence="9" type="ORF">HICCMSTLAB_LOCUS10092</name>
</gene>
<keyword evidence="4 8" id="KW-0812">Transmembrane</keyword>
<keyword evidence="10" id="KW-1185">Reference proteome</keyword>
<dbReference type="GO" id="GO:0140911">
    <property type="term" value="F:pore-forming activity"/>
    <property type="evidence" value="ECO:0007669"/>
    <property type="project" value="InterPro"/>
</dbReference>
<dbReference type="AlphaFoldDB" id="A0A8J2MWU6"/>
<keyword evidence="7" id="KW-0479">Metal-binding</keyword>
<feature type="binding site" evidence="7">
    <location>
        <position position="98"/>
    </location>
    <ligand>
        <name>Zn(2+)</name>
        <dbReference type="ChEBI" id="CHEBI:29105"/>
    </ligand>
</feature>
<dbReference type="InterPro" id="IPR004254">
    <property type="entry name" value="AdipoR/HlyIII-related"/>
</dbReference>
<feature type="transmembrane region" description="Helical" evidence="8">
    <location>
        <begin position="80"/>
        <end position="97"/>
    </location>
</feature>
<evidence type="ECO:0000256" key="2">
    <source>
        <dbReference type="ARBA" id="ARBA00007018"/>
    </source>
</evidence>
<evidence type="ECO:0000256" key="6">
    <source>
        <dbReference type="ARBA" id="ARBA00023136"/>
    </source>
</evidence>
<feature type="binding site" evidence="7">
    <location>
        <position position="223"/>
    </location>
    <ligand>
        <name>Zn(2+)</name>
        <dbReference type="ChEBI" id="CHEBI:29105"/>
    </ligand>
</feature>
<feature type="transmembrane region" description="Helical" evidence="8">
    <location>
        <begin position="173"/>
        <end position="190"/>
    </location>
</feature>
<protein>
    <submittedName>
        <fullName evidence="9">Similar to MMD: Monocyte to macrophage differentiation factor (Homo sapiens)</fullName>
    </submittedName>
</protein>
<dbReference type="PANTHER" id="PTHR20855">
    <property type="entry name" value="ADIPOR/PROGESTIN RECEPTOR-RELATED"/>
    <property type="match status" value="1"/>
</dbReference>
<keyword evidence="6 8" id="KW-0472">Membrane</keyword>
<dbReference type="EMBL" id="CAJNRD030001122">
    <property type="protein sequence ID" value="CAG5101019.1"/>
    <property type="molecule type" value="Genomic_DNA"/>
</dbReference>
<evidence type="ECO:0000256" key="8">
    <source>
        <dbReference type="SAM" id="Phobius"/>
    </source>
</evidence>
<organism evidence="9 10">
    <name type="scientific">Cotesia congregata</name>
    <name type="common">Parasitoid wasp</name>
    <name type="synonym">Apanteles congregatus</name>
    <dbReference type="NCBI Taxonomy" id="51543"/>
    <lineage>
        <taxon>Eukaryota</taxon>
        <taxon>Metazoa</taxon>
        <taxon>Ecdysozoa</taxon>
        <taxon>Arthropoda</taxon>
        <taxon>Hexapoda</taxon>
        <taxon>Insecta</taxon>
        <taxon>Pterygota</taxon>
        <taxon>Neoptera</taxon>
        <taxon>Endopterygota</taxon>
        <taxon>Hymenoptera</taxon>
        <taxon>Apocrita</taxon>
        <taxon>Ichneumonoidea</taxon>
        <taxon>Braconidae</taxon>
        <taxon>Microgastrinae</taxon>
        <taxon>Cotesia</taxon>
    </lineage>
</organism>
<feature type="transmembrane region" description="Helical" evidence="8">
    <location>
        <begin position="146"/>
        <end position="164"/>
    </location>
</feature>